<sequence length="336" mass="36078">MTYAGAGARTSICQDRKSDDPRVQDEEGDVPSDELLVVINSFGLLFAILNSFTLGLRLEVGHILGHFFQNWRAAVRVLLINFVILPALLIGFAAIAPVDSDIKIGFCIVALAAGAPFAPAITRLARGDVAMSTSLFLVMVVVTVVLVPVVLPIAVSAVVPDVQRIGIWSIAWPLLAFVILPLLVGCLMRLRYEEVVASWVRPLLVVQLTCLVLYVNLFIFAFTSLFAEVWWGAYVAAIAVPVLGIALGSLISRRSTATRHASIITTAQRSITGAIVVTIFNYTQPLANVSVTVINTIGIVILLVLAIEWGRARPRKKSEPAPTAAPPTPEGAGHMP</sequence>
<dbReference type="RefSeq" id="WP_013673329.1">
    <property type="nucleotide sequence ID" value="NC_015312.1"/>
</dbReference>
<feature type="transmembrane region" description="Helical" evidence="6">
    <location>
        <begin position="263"/>
        <end position="283"/>
    </location>
</feature>
<keyword evidence="3 6" id="KW-1133">Transmembrane helix</keyword>
<dbReference type="Proteomes" id="UP000007809">
    <property type="component" value="Chromosome"/>
</dbReference>
<organism evidence="7 8">
    <name type="scientific">Pseudonocardia dioxanivorans (strain ATCC 55486 / DSM 44775 / JCM 13855 / CB1190)</name>
    <dbReference type="NCBI Taxonomy" id="675635"/>
    <lineage>
        <taxon>Bacteria</taxon>
        <taxon>Bacillati</taxon>
        <taxon>Actinomycetota</taxon>
        <taxon>Actinomycetes</taxon>
        <taxon>Pseudonocardiales</taxon>
        <taxon>Pseudonocardiaceae</taxon>
        <taxon>Pseudonocardia</taxon>
    </lineage>
</organism>
<dbReference type="InterPro" id="IPR038770">
    <property type="entry name" value="Na+/solute_symporter_sf"/>
</dbReference>
<keyword evidence="8" id="KW-1185">Reference proteome</keyword>
<feature type="transmembrane region" description="Helical" evidence="6">
    <location>
        <begin position="134"/>
        <end position="159"/>
    </location>
</feature>
<evidence type="ECO:0000313" key="7">
    <source>
        <dbReference type="EMBL" id="AEA23389.1"/>
    </source>
</evidence>
<proteinExistence type="predicted"/>
<feature type="transmembrane region" description="Helical" evidence="6">
    <location>
        <begin position="289"/>
        <end position="307"/>
    </location>
</feature>
<reference evidence="7 8" key="1">
    <citation type="journal article" date="2011" name="J. Bacteriol.">
        <title>Genome sequence of the 1,4-dioxane-degrading Pseudonocardia dioxanivorans strain CB1190.</title>
        <authorList>
            <person name="Sales C.M."/>
            <person name="Mahendra S."/>
            <person name="Grostern A."/>
            <person name="Parales R.E."/>
            <person name="Goodwin L.A."/>
            <person name="Woyke T."/>
            <person name="Nolan M."/>
            <person name="Lapidus A."/>
            <person name="Chertkov O."/>
            <person name="Ovchinnikova G."/>
            <person name="Sczyrba A."/>
            <person name="Alvarez-Cohen L."/>
        </authorList>
    </citation>
    <scope>NUCLEOTIDE SEQUENCE [LARGE SCALE GENOMIC DNA]</scope>
    <source>
        <strain evidence="8">ATCC 55486 / DSM 44775 / JCM 13855 / CB1190</strain>
    </source>
</reference>
<dbReference type="KEGG" id="pdx:Psed_1138"/>
<evidence type="ECO:0000256" key="1">
    <source>
        <dbReference type="ARBA" id="ARBA00004141"/>
    </source>
</evidence>
<keyword evidence="2 6" id="KW-0812">Transmembrane</keyword>
<dbReference type="GO" id="GO:0016020">
    <property type="term" value="C:membrane"/>
    <property type="evidence" value="ECO:0007669"/>
    <property type="project" value="UniProtKB-SubCell"/>
</dbReference>
<dbReference type="eggNOG" id="COG0385">
    <property type="taxonomic scope" value="Bacteria"/>
</dbReference>
<dbReference type="AlphaFoldDB" id="F4CSI4"/>
<gene>
    <name evidence="7" type="ordered locus">Psed_1138</name>
</gene>
<dbReference type="InterPro" id="IPR002657">
    <property type="entry name" value="BilAc:Na_symport/Acr3"/>
</dbReference>
<evidence type="ECO:0000256" key="5">
    <source>
        <dbReference type="SAM" id="MobiDB-lite"/>
    </source>
</evidence>
<evidence type="ECO:0000256" key="6">
    <source>
        <dbReference type="SAM" id="Phobius"/>
    </source>
</evidence>
<keyword evidence="4 6" id="KW-0472">Membrane</keyword>
<comment type="subcellular location">
    <subcellularLocation>
        <location evidence="1">Membrane</location>
        <topology evidence="1">Multi-pass membrane protein</topology>
    </subcellularLocation>
</comment>
<feature type="region of interest" description="Disordered" evidence="5">
    <location>
        <begin position="316"/>
        <end position="336"/>
    </location>
</feature>
<protein>
    <submittedName>
        <fullName evidence="7">Bile acid:sodium symporter</fullName>
    </submittedName>
</protein>
<dbReference type="OrthoDB" id="481541at2"/>
<feature type="transmembrane region" description="Helical" evidence="6">
    <location>
        <begin position="165"/>
        <end position="190"/>
    </location>
</feature>
<evidence type="ECO:0000313" key="8">
    <source>
        <dbReference type="Proteomes" id="UP000007809"/>
    </source>
</evidence>
<feature type="transmembrane region" description="Helical" evidence="6">
    <location>
        <begin position="102"/>
        <end position="122"/>
    </location>
</feature>
<feature type="region of interest" description="Disordered" evidence="5">
    <location>
        <begin position="1"/>
        <end position="28"/>
    </location>
</feature>
<dbReference type="EMBL" id="CP002593">
    <property type="protein sequence ID" value="AEA23389.1"/>
    <property type="molecule type" value="Genomic_DNA"/>
</dbReference>
<feature type="transmembrane region" description="Helical" evidence="6">
    <location>
        <begin position="229"/>
        <end position="251"/>
    </location>
</feature>
<evidence type="ECO:0000256" key="4">
    <source>
        <dbReference type="ARBA" id="ARBA00023136"/>
    </source>
</evidence>
<feature type="transmembrane region" description="Helical" evidence="6">
    <location>
        <begin position="202"/>
        <end position="223"/>
    </location>
</feature>
<dbReference type="InterPro" id="IPR004710">
    <property type="entry name" value="Bilac:Na_transpt"/>
</dbReference>
<evidence type="ECO:0000256" key="3">
    <source>
        <dbReference type="ARBA" id="ARBA00022989"/>
    </source>
</evidence>
<feature type="transmembrane region" description="Helical" evidence="6">
    <location>
        <begin position="35"/>
        <end position="56"/>
    </location>
</feature>
<feature type="compositionally biased region" description="Basic and acidic residues" evidence="5">
    <location>
        <begin position="14"/>
        <end position="25"/>
    </location>
</feature>
<dbReference type="HOGENOM" id="CLU_071291_0_0_11"/>
<name>F4CSI4_PSEUX</name>
<dbReference type="Pfam" id="PF01758">
    <property type="entry name" value="SBF"/>
    <property type="match status" value="1"/>
</dbReference>
<dbReference type="PANTHER" id="PTHR10361:SF28">
    <property type="entry name" value="P3 PROTEIN-RELATED"/>
    <property type="match status" value="1"/>
</dbReference>
<dbReference type="Gene3D" id="1.20.1530.20">
    <property type="match status" value="1"/>
</dbReference>
<feature type="transmembrane region" description="Helical" evidence="6">
    <location>
        <begin position="77"/>
        <end position="96"/>
    </location>
</feature>
<evidence type="ECO:0000256" key="2">
    <source>
        <dbReference type="ARBA" id="ARBA00022692"/>
    </source>
</evidence>
<accession>F4CSI4</accession>
<dbReference type="PANTHER" id="PTHR10361">
    <property type="entry name" value="SODIUM-BILE ACID COTRANSPORTER"/>
    <property type="match status" value="1"/>
</dbReference>
<dbReference type="STRING" id="675635.Psed_1138"/>